<dbReference type="GO" id="GO:0004803">
    <property type="term" value="F:transposase activity"/>
    <property type="evidence" value="ECO:0007669"/>
    <property type="project" value="InterPro"/>
</dbReference>
<evidence type="ECO:0000313" key="2">
    <source>
        <dbReference type="EMBL" id="MBD2766838.1"/>
    </source>
</evidence>
<dbReference type="EMBL" id="JACXAD010000002">
    <property type="protein sequence ID" value="MBD2766838.1"/>
    <property type="molecule type" value="Genomic_DNA"/>
</dbReference>
<keyword evidence="3" id="KW-1185">Reference proteome</keyword>
<feature type="domain" description="Tn3 transposase DDE" evidence="1">
    <location>
        <begin position="2"/>
        <end position="83"/>
    </location>
</feature>
<reference evidence="2" key="1">
    <citation type="submission" date="2020-09" db="EMBL/GenBank/DDBJ databases">
        <authorList>
            <person name="Kim M.K."/>
        </authorList>
    </citation>
    <scope>NUCLEOTIDE SEQUENCE</scope>
    <source>
        <strain evidence="2">BT664</strain>
    </source>
</reference>
<dbReference type="InterPro" id="IPR002513">
    <property type="entry name" value="Tn3_Tnp_DDE_dom"/>
</dbReference>
<gene>
    <name evidence="2" type="ORF">IC235_02900</name>
</gene>
<evidence type="ECO:0000259" key="1">
    <source>
        <dbReference type="Pfam" id="PF01526"/>
    </source>
</evidence>
<name>A0A927GHW5_9BACT</name>
<dbReference type="Proteomes" id="UP000612233">
    <property type="component" value="Unassembled WGS sequence"/>
</dbReference>
<dbReference type="Pfam" id="PF01526">
    <property type="entry name" value="DDE_Tnp_Tn3"/>
    <property type="match status" value="1"/>
</dbReference>
<evidence type="ECO:0000313" key="3">
    <source>
        <dbReference type="Proteomes" id="UP000612233"/>
    </source>
</evidence>
<comment type="caution">
    <text evidence="2">The sequence shown here is derived from an EMBL/GenBank/DDBJ whole genome shotgun (WGS) entry which is preliminary data.</text>
</comment>
<protein>
    <submittedName>
        <fullName evidence="2">Tn3 family transposase</fullName>
    </submittedName>
</protein>
<organism evidence="2 3">
    <name type="scientific">Hymenobacter montanus</name>
    <dbReference type="NCBI Taxonomy" id="2771359"/>
    <lineage>
        <taxon>Bacteria</taxon>
        <taxon>Pseudomonadati</taxon>
        <taxon>Bacteroidota</taxon>
        <taxon>Cytophagia</taxon>
        <taxon>Cytophagales</taxon>
        <taxon>Hymenobacteraceae</taxon>
        <taxon>Hymenobacter</taxon>
    </lineage>
</organism>
<sequence length="89" mass="10199">MELRQPIQKQLNKGESTHRLAHAVWHRRNQKVHAATRSEQLVADTCKRPLLNAIICRNYLHLSPHLARLPAEAPFNRELIIAWAPAKPG</sequence>
<dbReference type="GO" id="GO:0006313">
    <property type="term" value="P:DNA transposition"/>
    <property type="evidence" value="ECO:0007669"/>
    <property type="project" value="InterPro"/>
</dbReference>
<proteinExistence type="predicted"/>
<dbReference type="AlphaFoldDB" id="A0A927GHW5"/>
<accession>A0A927GHW5</accession>